<evidence type="ECO:0000313" key="3">
    <source>
        <dbReference type="Proteomes" id="UP000315010"/>
    </source>
</evidence>
<dbReference type="InterPro" id="IPR012334">
    <property type="entry name" value="Pectin_lyas_fold"/>
</dbReference>
<reference evidence="2 3" key="1">
    <citation type="submission" date="2019-02" db="EMBL/GenBank/DDBJ databases">
        <title>Deep-cultivation of Planctomycetes and their phenomic and genomic characterization uncovers novel biology.</title>
        <authorList>
            <person name="Wiegand S."/>
            <person name="Jogler M."/>
            <person name="Boedeker C."/>
            <person name="Pinto D."/>
            <person name="Vollmers J."/>
            <person name="Rivas-Marin E."/>
            <person name="Kohn T."/>
            <person name="Peeters S.H."/>
            <person name="Heuer A."/>
            <person name="Rast P."/>
            <person name="Oberbeckmann S."/>
            <person name="Bunk B."/>
            <person name="Jeske O."/>
            <person name="Meyerdierks A."/>
            <person name="Storesund J.E."/>
            <person name="Kallscheuer N."/>
            <person name="Luecker S."/>
            <person name="Lage O.M."/>
            <person name="Pohl T."/>
            <person name="Merkel B.J."/>
            <person name="Hornburger P."/>
            <person name="Mueller R.-W."/>
            <person name="Bruemmer F."/>
            <person name="Labrenz M."/>
            <person name="Spormann A.M."/>
            <person name="Op Den Camp H."/>
            <person name="Overmann J."/>
            <person name="Amann R."/>
            <person name="Jetten M.S.M."/>
            <person name="Mascher T."/>
            <person name="Medema M.H."/>
            <person name="Devos D.P."/>
            <person name="Kaster A.-K."/>
            <person name="Ovreas L."/>
            <person name="Rohde M."/>
            <person name="Galperin M.Y."/>
            <person name="Jogler C."/>
        </authorList>
    </citation>
    <scope>NUCLEOTIDE SEQUENCE [LARGE SCALE GENOMIC DNA]</scope>
    <source>
        <strain evidence="2 3">CA13</strain>
    </source>
</reference>
<protein>
    <submittedName>
        <fullName evidence="2">Iota-carrageenase</fullName>
        <ecNumber evidence="2">3.2.1.157</ecNumber>
    </submittedName>
</protein>
<keyword evidence="3" id="KW-1185">Reference proteome</keyword>
<dbReference type="EMBL" id="SJPJ01000001">
    <property type="protein sequence ID" value="TWT80796.1"/>
    <property type="molecule type" value="Genomic_DNA"/>
</dbReference>
<dbReference type="InterPro" id="IPR011050">
    <property type="entry name" value="Pectin_lyase_fold/virulence"/>
</dbReference>
<accession>A0A5C5Z195</accession>
<evidence type="ECO:0000256" key="1">
    <source>
        <dbReference type="SAM" id="MobiDB-lite"/>
    </source>
</evidence>
<evidence type="ECO:0000313" key="2">
    <source>
        <dbReference type="EMBL" id="TWT80796.1"/>
    </source>
</evidence>
<dbReference type="Gene3D" id="2.160.20.10">
    <property type="entry name" value="Single-stranded right-handed beta-helix, Pectin lyase-like"/>
    <property type="match status" value="1"/>
</dbReference>
<sequence>MFLVGCFGSLMSSWSSRSDASVGCFWSFAGNRIRLKTGLGYESPFFVWSKWIVHRTIWVIVATAFVLHFSSRAGSAAEFYDASVETRAVVKDLESDYGASGLGKQDDSAKLQQAIDFVSSHGGGVVTIPKGRYLLADVHVKSNVHVEIDKDVVITPMIVRLNKSVAIFKLGSEDEAVRNVSVKGVGGKYTVNMPKHEPGVMLVSFSNVRNFMVSNCHVNDQLTKFASLQFGPSGLKRGQRAVPTSGTVQNVSVAGAHYGYGVVQVQAAKSVLFENLSGVGGVSLRLESGYSLMNDVQYGGIDNIVGRNIQCTDGNAAVMISPHSMENGVFHMDGITSKGCGIGVRIEGGFISKKQKVDGLPIGTFAKGSSVKNVFATFGTNGQLKSKHFKYMPVELLGQVQPREQSEDGESVRGPSIAAVVYAANYEVHIENVTAKGFQHVPSVMTEKDAREVSASKKPKKGAANRGNAN</sequence>
<dbReference type="AlphaFoldDB" id="A0A5C5Z195"/>
<keyword evidence="2" id="KW-0378">Hydrolase</keyword>
<dbReference type="OrthoDB" id="9795222at2"/>
<organism evidence="2 3">
    <name type="scientific">Novipirellula herctigrandis</name>
    <dbReference type="NCBI Taxonomy" id="2527986"/>
    <lineage>
        <taxon>Bacteria</taxon>
        <taxon>Pseudomonadati</taxon>
        <taxon>Planctomycetota</taxon>
        <taxon>Planctomycetia</taxon>
        <taxon>Pirellulales</taxon>
        <taxon>Pirellulaceae</taxon>
        <taxon>Novipirellula</taxon>
    </lineage>
</organism>
<feature type="region of interest" description="Disordered" evidence="1">
    <location>
        <begin position="447"/>
        <end position="470"/>
    </location>
</feature>
<dbReference type="Proteomes" id="UP000315010">
    <property type="component" value="Unassembled WGS sequence"/>
</dbReference>
<proteinExistence type="predicted"/>
<dbReference type="EC" id="3.2.1.157" evidence="2"/>
<dbReference type="SUPFAM" id="SSF51126">
    <property type="entry name" value="Pectin lyase-like"/>
    <property type="match status" value="1"/>
</dbReference>
<dbReference type="GO" id="GO:0033952">
    <property type="term" value="F:iota-carrageenase activity"/>
    <property type="evidence" value="ECO:0007669"/>
    <property type="project" value="UniProtKB-EC"/>
</dbReference>
<gene>
    <name evidence="2" type="primary">cgiA_5</name>
    <name evidence="2" type="ORF">CA13_22420</name>
</gene>
<comment type="caution">
    <text evidence="2">The sequence shown here is derived from an EMBL/GenBank/DDBJ whole genome shotgun (WGS) entry which is preliminary data.</text>
</comment>
<name>A0A5C5Z195_9BACT</name>
<keyword evidence="2" id="KW-0326">Glycosidase</keyword>